<dbReference type="InterPro" id="IPR003594">
    <property type="entry name" value="HATPase_dom"/>
</dbReference>
<dbReference type="PANTHER" id="PTHR35526:SF3">
    <property type="entry name" value="ANTI-SIGMA-F FACTOR RSBW"/>
    <property type="match status" value="1"/>
</dbReference>
<keyword evidence="3" id="KW-0547">Nucleotide-binding</keyword>
<evidence type="ECO:0000313" key="4">
    <source>
        <dbReference type="Proteomes" id="UP001249760"/>
    </source>
</evidence>
<keyword evidence="1" id="KW-0723">Serine/threonine-protein kinase</keyword>
<feature type="domain" description="Histidine kinase/HSP90-like ATPase" evidence="2">
    <location>
        <begin position="21"/>
        <end position="123"/>
    </location>
</feature>
<dbReference type="CDD" id="cd16936">
    <property type="entry name" value="HATPase_RsbW-like"/>
    <property type="match status" value="1"/>
</dbReference>
<keyword evidence="4" id="KW-1185">Reference proteome</keyword>
<dbReference type="InterPro" id="IPR050267">
    <property type="entry name" value="Anti-sigma-factor_SerPK"/>
</dbReference>
<keyword evidence="1" id="KW-0808">Transferase</keyword>
<dbReference type="InterPro" id="IPR036890">
    <property type="entry name" value="HATPase_C_sf"/>
</dbReference>
<dbReference type="PANTHER" id="PTHR35526">
    <property type="entry name" value="ANTI-SIGMA-F FACTOR RSBW-RELATED"/>
    <property type="match status" value="1"/>
</dbReference>
<sequence>MTLTIATPHAVGRPGYTMLLPCRPESVGRARAFVAGVFETWGIRSLAEDGEVIVSELLTNTLDHTTCPLVRVVIERCMDEVIRIEVADGSHTRPQLADYDVDADADAESGRGLFLVDALSWRWGCDEYDWGKSTWAELKTMTTAPSAPDPVPTSESAR</sequence>
<comment type="caution">
    <text evidence="3">The sequence shown here is derived from an EMBL/GenBank/DDBJ whole genome shotgun (WGS) entry which is preliminary data.</text>
</comment>
<dbReference type="Gene3D" id="3.30.565.10">
    <property type="entry name" value="Histidine kinase-like ATPase, C-terminal domain"/>
    <property type="match status" value="1"/>
</dbReference>
<reference evidence="3 4" key="1">
    <citation type="submission" date="2023-05" db="EMBL/GenBank/DDBJ databases">
        <title>Streptomyces fuscus sp. nov., a brown-black pigment producing actinomyces isolated from dry sand of Sea duck farm.</title>
        <authorList>
            <person name="Xie J."/>
            <person name="Shen N."/>
        </authorList>
    </citation>
    <scope>NUCLEOTIDE SEQUENCE [LARGE SCALE GENOMIC DNA]</scope>
    <source>
        <strain evidence="3 4">CGMCC 4.1745</strain>
    </source>
</reference>
<dbReference type="RefSeq" id="WP_394304881.1">
    <property type="nucleotide sequence ID" value="NZ_JASKMA010000008.1"/>
</dbReference>
<protein>
    <submittedName>
        <fullName evidence="3">ATP-binding protein</fullName>
    </submittedName>
</protein>
<keyword evidence="3" id="KW-0067">ATP-binding</keyword>
<accession>A0ABU3JRG3</accession>
<dbReference type="GO" id="GO:0005524">
    <property type="term" value="F:ATP binding"/>
    <property type="evidence" value="ECO:0007669"/>
    <property type="project" value="UniProtKB-KW"/>
</dbReference>
<organism evidence="3 4">
    <name type="scientific">Streptomyces lusitanus</name>
    <dbReference type="NCBI Taxonomy" id="68232"/>
    <lineage>
        <taxon>Bacteria</taxon>
        <taxon>Bacillati</taxon>
        <taxon>Actinomycetota</taxon>
        <taxon>Actinomycetes</taxon>
        <taxon>Kitasatosporales</taxon>
        <taxon>Streptomycetaceae</taxon>
        <taxon>Streptomyces</taxon>
    </lineage>
</organism>
<keyword evidence="1" id="KW-0418">Kinase</keyword>
<proteinExistence type="predicted"/>
<dbReference type="SUPFAM" id="SSF55874">
    <property type="entry name" value="ATPase domain of HSP90 chaperone/DNA topoisomerase II/histidine kinase"/>
    <property type="match status" value="1"/>
</dbReference>
<gene>
    <name evidence="3" type="ORF">QNO04_13800</name>
</gene>
<dbReference type="Proteomes" id="UP001249760">
    <property type="component" value="Unassembled WGS sequence"/>
</dbReference>
<dbReference type="Pfam" id="PF13581">
    <property type="entry name" value="HATPase_c_2"/>
    <property type="match status" value="1"/>
</dbReference>
<dbReference type="EMBL" id="JASKMA010000008">
    <property type="protein sequence ID" value="MDT6984533.1"/>
    <property type="molecule type" value="Genomic_DNA"/>
</dbReference>
<evidence type="ECO:0000256" key="1">
    <source>
        <dbReference type="ARBA" id="ARBA00022527"/>
    </source>
</evidence>
<evidence type="ECO:0000313" key="3">
    <source>
        <dbReference type="EMBL" id="MDT6984533.1"/>
    </source>
</evidence>
<name>A0ABU3JRG3_9ACTN</name>
<evidence type="ECO:0000259" key="2">
    <source>
        <dbReference type="Pfam" id="PF13581"/>
    </source>
</evidence>